<organism evidence="1 2">
    <name type="scientific">Stylosanthes scabra</name>
    <dbReference type="NCBI Taxonomy" id="79078"/>
    <lineage>
        <taxon>Eukaryota</taxon>
        <taxon>Viridiplantae</taxon>
        <taxon>Streptophyta</taxon>
        <taxon>Embryophyta</taxon>
        <taxon>Tracheophyta</taxon>
        <taxon>Spermatophyta</taxon>
        <taxon>Magnoliopsida</taxon>
        <taxon>eudicotyledons</taxon>
        <taxon>Gunneridae</taxon>
        <taxon>Pentapetalae</taxon>
        <taxon>rosids</taxon>
        <taxon>fabids</taxon>
        <taxon>Fabales</taxon>
        <taxon>Fabaceae</taxon>
        <taxon>Papilionoideae</taxon>
        <taxon>50 kb inversion clade</taxon>
        <taxon>dalbergioids sensu lato</taxon>
        <taxon>Dalbergieae</taxon>
        <taxon>Pterocarpus clade</taxon>
        <taxon>Stylosanthes</taxon>
    </lineage>
</organism>
<protein>
    <submittedName>
        <fullName evidence="1">Uncharacterized protein</fullName>
    </submittedName>
</protein>
<evidence type="ECO:0000313" key="2">
    <source>
        <dbReference type="Proteomes" id="UP001341840"/>
    </source>
</evidence>
<dbReference type="Proteomes" id="UP001341840">
    <property type="component" value="Unassembled WGS sequence"/>
</dbReference>
<accession>A0ABU6WIR9</accession>
<proteinExistence type="predicted"/>
<name>A0ABU6WIR9_9FABA</name>
<keyword evidence="2" id="KW-1185">Reference proteome</keyword>
<gene>
    <name evidence="1" type="ORF">PIB30_050775</name>
</gene>
<dbReference type="EMBL" id="JASCZI010181595">
    <property type="protein sequence ID" value="MED6184781.1"/>
    <property type="molecule type" value="Genomic_DNA"/>
</dbReference>
<comment type="caution">
    <text evidence="1">The sequence shown here is derived from an EMBL/GenBank/DDBJ whole genome shotgun (WGS) entry which is preliminary data.</text>
</comment>
<evidence type="ECO:0000313" key="1">
    <source>
        <dbReference type="EMBL" id="MED6184781.1"/>
    </source>
</evidence>
<reference evidence="1 2" key="1">
    <citation type="journal article" date="2023" name="Plants (Basel)">
        <title>Bridging the Gap: Combining Genomics and Transcriptomics Approaches to Understand Stylosanthes scabra, an Orphan Legume from the Brazilian Caatinga.</title>
        <authorList>
            <person name="Ferreira-Neto J.R.C."/>
            <person name="da Silva M.D."/>
            <person name="Binneck E."/>
            <person name="de Melo N.F."/>
            <person name="da Silva R.H."/>
            <person name="de Melo A.L.T.M."/>
            <person name="Pandolfi V."/>
            <person name="Bustamante F.O."/>
            <person name="Brasileiro-Vidal A.C."/>
            <person name="Benko-Iseppon A.M."/>
        </authorList>
    </citation>
    <scope>NUCLEOTIDE SEQUENCE [LARGE SCALE GENOMIC DNA]</scope>
    <source>
        <tissue evidence="1">Leaves</tissue>
    </source>
</reference>
<sequence>MESFSHGFAEVAGVEVIQEHGKHAEESGGMQPWRTCSPESFRNEGKPWKMRQHCDFFQWADQELPEEETEKVMMIRKLPEEDEEKVKLRKKVLWMKSKVKRCEWRLKIDSCIHWDYWVAMAIQHLVAAIIGKR</sequence>